<proteinExistence type="predicted"/>
<evidence type="ECO:0008006" key="3">
    <source>
        <dbReference type="Google" id="ProtNLM"/>
    </source>
</evidence>
<dbReference type="Proteomes" id="UP001227230">
    <property type="component" value="Chromosome 3"/>
</dbReference>
<name>A0ABY9BNB3_VITVI</name>
<dbReference type="CDD" id="cd09272">
    <property type="entry name" value="RNase_HI_RT_Ty1"/>
    <property type="match status" value="1"/>
</dbReference>
<organism evidence="1 2">
    <name type="scientific">Vitis vinifera</name>
    <name type="common">Grape</name>
    <dbReference type="NCBI Taxonomy" id="29760"/>
    <lineage>
        <taxon>Eukaryota</taxon>
        <taxon>Viridiplantae</taxon>
        <taxon>Streptophyta</taxon>
        <taxon>Embryophyta</taxon>
        <taxon>Tracheophyta</taxon>
        <taxon>Spermatophyta</taxon>
        <taxon>Magnoliopsida</taxon>
        <taxon>eudicotyledons</taxon>
        <taxon>Gunneridae</taxon>
        <taxon>Pentapetalae</taxon>
        <taxon>rosids</taxon>
        <taxon>Vitales</taxon>
        <taxon>Vitaceae</taxon>
        <taxon>Viteae</taxon>
        <taxon>Vitis</taxon>
    </lineage>
</organism>
<protein>
    <recommendedName>
        <fullName evidence="3">Retrovirus-related Pol polyprotein from transposon TNT 1-94</fullName>
    </recommendedName>
</protein>
<evidence type="ECO:0000313" key="2">
    <source>
        <dbReference type="Proteomes" id="UP001227230"/>
    </source>
</evidence>
<accession>A0ABY9BNB3</accession>
<dbReference type="PANTHER" id="PTHR11439:SF467">
    <property type="entry name" value="INTEGRASE CATALYTIC DOMAIN-CONTAINING PROTEIN"/>
    <property type="match status" value="1"/>
</dbReference>
<dbReference type="EMBL" id="CP126650">
    <property type="protein sequence ID" value="WJZ84435.1"/>
    <property type="molecule type" value="Genomic_DNA"/>
</dbReference>
<dbReference type="PANTHER" id="PTHR11439">
    <property type="entry name" value="GAG-POL-RELATED RETROTRANSPOSON"/>
    <property type="match status" value="1"/>
</dbReference>
<evidence type="ECO:0000313" key="1">
    <source>
        <dbReference type="EMBL" id="WJZ84435.1"/>
    </source>
</evidence>
<keyword evidence="2" id="KW-1185">Reference proteome</keyword>
<reference evidence="1 2" key="1">
    <citation type="journal article" date="2023" name="Hortic Res">
        <title>The complete reference genome for grapevine (Vitis vinifera L.) genetics and breeding.</title>
        <authorList>
            <person name="Shi X."/>
            <person name="Cao S."/>
            <person name="Wang X."/>
            <person name="Huang S."/>
            <person name="Wang Y."/>
            <person name="Liu Z."/>
            <person name="Liu W."/>
            <person name="Leng X."/>
            <person name="Peng Y."/>
            <person name="Wang N."/>
            <person name="Wang Y."/>
            <person name="Ma Z."/>
            <person name="Xu X."/>
            <person name="Zhang F."/>
            <person name="Xue H."/>
            <person name="Zhong H."/>
            <person name="Wang Y."/>
            <person name="Zhang K."/>
            <person name="Velt A."/>
            <person name="Avia K."/>
            <person name="Holtgrawe D."/>
            <person name="Grimplet J."/>
            <person name="Matus J.T."/>
            <person name="Ware D."/>
            <person name="Wu X."/>
            <person name="Wang H."/>
            <person name="Liu C."/>
            <person name="Fang Y."/>
            <person name="Rustenholz C."/>
            <person name="Cheng Z."/>
            <person name="Xiao H."/>
            <person name="Zhou Y."/>
        </authorList>
    </citation>
    <scope>NUCLEOTIDE SEQUENCE [LARGE SCALE GENOMIC DNA]</scope>
    <source>
        <strain evidence="2">cv. Pinot noir / PN40024</strain>
        <tissue evidence="1">Leaf</tissue>
    </source>
</reference>
<gene>
    <name evidence="1" type="ORF">VitviT2T_004039</name>
</gene>
<sequence>MYATMCTRPNIYYAARMVSCYQANIGMMHWKEIKRILRHLKGTKDYFLCYQGKELCLVGYSNVDWAGDLDERKSTSGYIFLLNNGAISWRSKK</sequence>